<keyword evidence="3" id="KW-0808">Transferase</keyword>
<dbReference type="CDD" id="cd08646">
    <property type="entry name" value="FMT_core_Met-tRNA-FMT_N"/>
    <property type="match status" value="1"/>
</dbReference>
<name>G0SEB6_CHATD</name>
<dbReference type="HOGENOM" id="CLU_033347_0_2_1"/>
<dbReference type="OMA" id="HVPPHED"/>
<evidence type="ECO:0000313" key="4">
    <source>
        <dbReference type="Proteomes" id="UP000008066"/>
    </source>
</evidence>
<dbReference type="PANTHER" id="PTHR11138:SF5">
    <property type="entry name" value="METHIONYL-TRNA FORMYLTRANSFERASE, MITOCHONDRIAL"/>
    <property type="match status" value="1"/>
</dbReference>
<evidence type="ECO:0000313" key="3">
    <source>
        <dbReference type="EMBL" id="EGS18293.1"/>
    </source>
</evidence>
<sequence>MPCLLTRRLPWSSTPSLLQPMRFRPQWNFRKSYSTSNKLSDPLRILFCGSDDFSCASLHALYREYRRNSALIRSIDVVVRPAKPTGRGYKELREVPVQKLANELGLPVHVRDTFTGWNMPQPEGDPINLIIAVSFGLFVPPRLLSAAKYGGLNVHPSLLPDLRGPAPLHHALLHGDTHTGVSIQTLSPTTFDAGTILSQTPPPGIPIPRDCTLVQLHNLLAPVGAEMLVDVLRQGKHVPPHEDVVENDVKGKEGLRHAPKVEKKDGEVRLVGTPSGRTAARDAVLRERVLGAVWTHVRVPGKKVGDEGVVKRVILGELSEMDGWNAPSELTKGTVTFLQQYPPPSAGSSPEAQKQQFTPVPLTTYFFLPSDAVPKGPGAGAVAVHMPDGSWLCIGRIKVEGSTAKPAAKVMRSLLSVAQ</sequence>
<gene>
    <name evidence="3" type="ORF">CTHT_0063170</name>
</gene>
<dbReference type="GO" id="GO:0005739">
    <property type="term" value="C:mitochondrion"/>
    <property type="evidence" value="ECO:0007669"/>
    <property type="project" value="TreeGrafter"/>
</dbReference>
<dbReference type="Pfam" id="PF00551">
    <property type="entry name" value="Formyl_trans_N"/>
    <property type="match status" value="1"/>
</dbReference>
<dbReference type="AlphaFoldDB" id="G0SEB6"/>
<dbReference type="GeneID" id="18260355"/>
<dbReference type="Gene3D" id="3.40.50.12230">
    <property type="match status" value="1"/>
</dbReference>
<feature type="domain" description="Formyl transferase N-terminal" evidence="2">
    <location>
        <begin position="44"/>
        <end position="232"/>
    </location>
</feature>
<dbReference type="InterPro" id="IPR036477">
    <property type="entry name" value="Formyl_transf_N_sf"/>
</dbReference>
<protein>
    <recommendedName>
        <fullName evidence="1">methionyl-tRNA formyltransferase</fullName>
        <ecNumber evidence="1">2.1.2.9</ecNumber>
    </recommendedName>
</protein>
<proteinExistence type="predicted"/>
<organism evidence="4">
    <name type="scientific">Chaetomium thermophilum (strain DSM 1495 / CBS 144.50 / IMI 039719)</name>
    <name type="common">Thermochaetoides thermophila</name>
    <dbReference type="NCBI Taxonomy" id="759272"/>
    <lineage>
        <taxon>Eukaryota</taxon>
        <taxon>Fungi</taxon>
        <taxon>Dikarya</taxon>
        <taxon>Ascomycota</taxon>
        <taxon>Pezizomycotina</taxon>
        <taxon>Sordariomycetes</taxon>
        <taxon>Sordariomycetidae</taxon>
        <taxon>Sordariales</taxon>
        <taxon>Chaetomiaceae</taxon>
        <taxon>Thermochaetoides</taxon>
    </lineage>
</organism>
<evidence type="ECO:0000256" key="1">
    <source>
        <dbReference type="ARBA" id="ARBA00012261"/>
    </source>
</evidence>
<dbReference type="SUPFAM" id="SSF53328">
    <property type="entry name" value="Formyltransferase"/>
    <property type="match status" value="1"/>
</dbReference>
<dbReference type="Proteomes" id="UP000008066">
    <property type="component" value="Unassembled WGS sequence"/>
</dbReference>
<evidence type="ECO:0000259" key="2">
    <source>
        <dbReference type="Pfam" id="PF00551"/>
    </source>
</evidence>
<dbReference type="PANTHER" id="PTHR11138">
    <property type="entry name" value="METHIONYL-TRNA FORMYLTRANSFERASE"/>
    <property type="match status" value="1"/>
</dbReference>
<dbReference type="InterPro" id="IPR002376">
    <property type="entry name" value="Formyl_transf_N"/>
</dbReference>
<dbReference type="RefSeq" id="XP_006696624.1">
    <property type="nucleotide sequence ID" value="XM_006696561.1"/>
</dbReference>
<dbReference type="KEGG" id="cthr:CTHT_0063170"/>
<dbReference type="InterPro" id="IPR041711">
    <property type="entry name" value="Met-tRNA-FMT_N"/>
</dbReference>
<dbReference type="GO" id="GO:0004479">
    <property type="term" value="F:methionyl-tRNA formyltransferase activity"/>
    <property type="evidence" value="ECO:0007669"/>
    <property type="project" value="UniProtKB-EC"/>
</dbReference>
<dbReference type="EMBL" id="GL988046">
    <property type="protein sequence ID" value="EGS18293.1"/>
    <property type="molecule type" value="Genomic_DNA"/>
</dbReference>
<dbReference type="STRING" id="759272.G0SEB6"/>
<accession>G0SEB6</accession>
<dbReference type="EC" id="2.1.2.9" evidence="1"/>
<dbReference type="eggNOG" id="KOG3082">
    <property type="taxonomic scope" value="Eukaryota"/>
</dbReference>
<dbReference type="OrthoDB" id="10268103at2759"/>
<reference evidence="3 4" key="1">
    <citation type="journal article" date="2011" name="Cell">
        <title>Insight into structure and assembly of the nuclear pore complex by utilizing the genome of a eukaryotic thermophile.</title>
        <authorList>
            <person name="Amlacher S."/>
            <person name="Sarges P."/>
            <person name="Flemming D."/>
            <person name="van Noort V."/>
            <person name="Kunze R."/>
            <person name="Devos D.P."/>
            <person name="Arumugam M."/>
            <person name="Bork P."/>
            <person name="Hurt E."/>
        </authorList>
    </citation>
    <scope>NUCLEOTIDE SEQUENCE [LARGE SCALE GENOMIC DNA]</scope>
    <source>
        <strain evidence="4">DSM 1495 / CBS 144.50 / IMI 039719</strain>
    </source>
</reference>
<keyword evidence="4" id="KW-1185">Reference proteome</keyword>